<organism evidence="1 2">
    <name type="scientific">Dermacentor silvarum</name>
    <name type="common">Tick</name>
    <dbReference type="NCBI Taxonomy" id="543639"/>
    <lineage>
        <taxon>Eukaryota</taxon>
        <taxon>Metazoa</taxon>
        <taxon>Ecdysozoa</taxon>
        <taxon>Arthropoda</taxon>
        <taxon>Chelicerata</taxon>
        <taxon>Arachnida</taxon>
        <taxon>Acari</taxon>
        <taxon>Parasitiformes</taxon>
        <taxon>Ixodida</taxon>
        <taxon>Ixodoidea</taxon>
        <taxon>Ixodidae</taxon>
        <taxon>Rhipicephalinae</taxon>
        <taxon>Dermacentor</taxon>
    </lineage>
</organism>
<reference evidence="1" key="1">
    <citation type="submission" date="2020-05" db="EMBL/GenBank/DDBJ databases">
        <title>Large-scale comparative analyses of tick genomes elucidate their genetic diversity and vector capacities.</title>
        <authorList>
            <person name="Jia N."/>
            <person name="Wang J."/>
            <person name="Shi W."/>
            <person name="Du L."/>
            <person name="Sun Y."/>
            <person name="Zhan W."/>
            <person name="Jiang J."/>
            <person name="Wang Q."/>
            <person name="Zhang B."/>
            <person name="Ji P."/>
            <person name="Sakyi L.B."/>
            <person name="Cui X."/>
            <person name="Yuan T."/>
            <person name="Jiang B."/>
            <person name="Yang W."/>
            <person name="Lam T.T.-Y."/>
            <person name="Chang Q."/>
            <person name="Ding S."/>
            <person name="Wang X."/>
            <person name="Zhu J."/>
            <person name="Ruan X."/>
            <person name="Zhao L."/>
            <person name="Wei J."/>
            <person name="Que T."/>
            <person name="Du C."/>
            <person name="Cheng J."/>
            <person name="Dai P."/>
            <person name="Han X."/>
            <person name="Huang E."/>
            <person name="Gao Y."/>
            <person name="Liu J."/>
            <person name="Shao H."/>
            <person name="Ye R."/>
            <person name="Li L."/>
            <person name="Wei W."/>
            <person name="Wang X."/>
            <person name="Wang C."/>
            <person name="Yang T."/>
            <person name="Huo Q."/>
            <person name="Li W."/>
            <person name="Guo W."/>
            <person name="Chen H."/>
            <person name="Zhou L."/>
            <person name="Ni X."/>
            <person name="Tian J."/>
            <person name="Zhou Y."/>
            <person name="Sheng Y."/>
            <person name="Liu T."/>
            <person name="Pan Y."/>
            <person name="Xia L."/>
            <person name="Li J."/>
            <person name="Zhao F."/>
            <person name="Cao W."/>
        </authorList>
    </citation>
    <scope>NUCLEOTIDE SEQUENCE</scope>
    <source>
        <strain evidence="1">Dsil-2018</strain>
    </source>
</reference>
<accession>A0ACB8DZ30</accession>
<keyword evidence="2" id="KW-1185">Reference proteome</keyword>
<protein>
    <submittedName>
        <fullName evidence="1">Uncharacterized protein</fullName>
    </submittedName>
</protein>
<comment type="caution">
    <text evidence="1">The sequence shown here is derived from an EMBL/GenBank/DDBJ whole genome shotgun (WGS) entry which is preliminary data.</text>
</comment>
<name>A0ACB8DZ30_DERSI</name>
<evidence type="ECO:0000313" key="2">
    <source>
        <dbReference type="Proteomes" id="UP000821865"/>
    </source>
</evidence>
<dbReference type="Proteomes" id="UP000821865">
    <property type="component" value="Chromosome 1"/>
</dbReference>
<gene>
    <name evidence="1" type="ORF">HPB49_010267</name>
</gene>
<sequence>MKCTGDLEVKLNNQLELLRKSEEDYYECVKERDAHKEALRQQIDELTAEAAEERLQAELEELQDQCEGCKTSASDMGQLTADKERLELKLASEHSEIHTLIAEREELCHKVEVLEKENEGLKCKLKSANEDCAKKLRAAFASNNSDINKKSVEMNKSKLASREEAAMWKEKCLNQISLRVRIEALRKKHIAQKTENIKQSSKDTEALKAQTEEHTVHLSAMKEERDKLASEPGPNENLSDGPSSVGPIYGALKIGDHCPTIVENQDTSIVSALIAQLATGAANMPLRVAWLMKTLSLSTTAALAGKYAAKSTEDCASQPKASSWNLMASSVTLLFTSATIGCSHIDYQICHVEDGESRVALFQQDDG</sequence>
<evidence type="ECO:0000313" key="1">
    <source>
        <dbReference type="EMBL" id="KAH7979645.1"/>
    </source>
</evidence>
<proteinExistence type="predicted"/>
<dbReference type="EMBL" id="CM023470">
    <property type="protein sequence ID" value="KAH7979645.1"/>
    <property type="molecule type" value="Genomic_DNA"/>
</dbReference>